<proteinExistence type="predicted"/>
<sequence>MPPLNDTQQHERILTALTRLIRDLQSNPQSRLLVIARLTAISRLARICAQFGKDARSTQFCDTLQRGLPGQIALLKIDISSNFMVADALDRMILESSLFPRSAAVVKRGDEKVEEEADQDVDVDASEDESDMDSSDDNYIARLLLGSNWAKPIVDFDEEPYGEIEVATTAASEEESEIDSSDDNYIARLLLGPGWATPLADFAEEPYGGKKAPGAG</sequence>
<gene>
    <name evidence="2" type="ORF">N7463_001466</name>
</gene>
<organism evidence="2 3">
    <name type="scientific">Penicillium fimorum</name>
    <dbReference type="NCBI Taxonomy" id="1882269"/>
    <lineage>
        <taxon>Eukaryota</taxon>
        <taxon>Fungi</taxon>
        <taxon>Dikarya</taxon>
        <taxon>Ascomycota</taxon>
        <taxon>Pezizomycotina</taxon>
        <taxon>Eurotiomycetes</taxon>
        <taxon>Eurotiomycetidae</taxon>
        <taxon>Eurotiales</taxon>
        <taxon>Aspergillaceae</taxon>
        <taxon>Penicillium</taxon>
    </lineage>
</organism>
<feature type="region of interest" description="Disordered" evidence="1">
    <location>
        <begin position="109"/>
        <end position="134"/>
    </location>
</feature>
<accession>A0A9W9Y7E4</accession>
<keyword evidence="3" id="KW-1185">Reference proteome</keyword>
<comment type="caution">
    <text evidence="2">The sequence shown here is derived from an EMBL/GenBank/DDBJ whole genome shotgun (WGS) entry which is preliminary data.</text>
</comment>
<reference evidence="2" key="2">
    <citation type="journal article" date="2023" name="IMA Fungus">
        <title>Comparative genomic study of the Penicillium genus elucidates a diverse pangenome and 15 lateral gene transfer events.</title>
        <authorList>
            <person name="Petersen C."/>
            <person name="Sorensen T."/>
            <person name="Nielsen M.R."/>
            <person name="Sondergaard T.E."/>
            <person name="Sorensen J.L."/>
            <person name="Fitzpatrick D.A."/>
            <person name="Frisvad J.C."/>
            <person name="Nielsen K.L."/>
        </authorList>
    </citation>
    <scope>NUCLEOTIDE SEQUENCE</scope>
    <source>
        <strain evidence="2">IBT 29495</strain>
    </source>
</reference>
<reference evidence="2" key="1">
    <citation type="submission" date="2022-12" db="EMBL/GenBank/DDBJ databases">
        <authorList>
            <person name="Petersen C."/>
        </authorList>
    </citation>
    <scope>NUCLEOTIDE SEQUENCE</scope>
    <source>
        <strain evidence="2">IBT 29495</strain>
    </source>
</reference>
<dbReference type="Proteomes" id="UP001149954">
    <property type="component" value="Unassembled WGS sequence"/>
</dbReference>
<dbReference type="OrthoDB" id="4355180at2759"/>
<evidence type="ECO:0000256" key="1">
    <source>
        <dbReference type="SAM" id="MobiDB-lite"/>
    </source>
</evidence>
<protein>
    <submittedName>
        <fullName evidence="2">Uncharacterized protein</fullName>
    </submittedName>
</protein>
<name>A0A9W9Y7E4_9EURO</name>
<evidence type="ECO:0000313" key="2">
    <source>
        <dbReference type="EMBL" id="KAJ5521013.1"/>
    </source>
</evidence>
<dbReference type="EMBL" id="JAPWDS010000001">
    <property type="protein sequence ID" value="KAJ5521013.1"/>
    <property type="molecule type" value="Genomic_DNA"/>
</dbReference>
<feature type="compositionally biased region" description="Acidic residues" evidence="1">
    <location>
        <begin position="112"/>
        <end position="134"/>
    </location>
</feature>
<evidence type="ECO:0000313" key="3">
    <source>
        <dbReference type="Proteomes" id="UP001149954"/>
    </source>
</evidence>
<dbReference type="AlphaFoldDB" id="A0A9W9Y7E4"/>